<dbReference type="RefSeq" id="WP_100793925.1">
    <property type="nucleotide sequence ID" value="NZ_CP003811.1"/>
</dbReference>
<dbReference type="HOGENOM" id="CLU_063666_0_0_5"/>
<dbReference type="KEGG" id="mor:MOC_1498"/>
<accession>A0A089NTS1</accession>
<evidence type="ECO:0000313" key="1">
    <source>
        <dbReference type="EMBL" id="AIQ89253.1"/>
    </source>
</evidence>
<dbReference type="eggNOG" id="ENOG5030K2U">
    <property type="taxonomic scope" value="Bacteria"/>
</dbReference>
<keyword evidence="2" id="KW-1185">Reference proteome</keyword>
<name>A0A089NTS1_9HYPH</name>
<protein>
    <submittedName>
        <fullName evidence="1">Protein of unassigned function</fullName>
    </submittedName>
</protein>
<dbReference type="EMBL" id="CP003811">
    <property type="protein sequence ID" value="AIQ89253.1"/>
    <property type="molecule type" value="Genomic_DNA"/>
</dbReference>
<sequence length="269" mass="29192">MISLGRTRAGSAPILANPVEVRGEWHAPPRSAALVIGRMREACCSGIRMVSDRQPQILRIGNCPAGPPAVWLHRDASDTAIIHVDVGERAWTQLAYQFGHELGHVVSNSWDSEAKPSAPCQWVEEMIAESFSLRGLANLAAAWERTPPFPGDAGYGKEISHYRDNILAQYNQIASSQGLGTSSSWFTRNRSALEGFVGLSDHAKAAVSILLPALMARSALLEDIGALNRWPERAALPLDAYLSRWRASCKSLGSAGLLPDLIKTTICSR</sequence>
<dbReference type="AlphaFoldDB" id="A0A089NTS1"/>
<gene>
    <name evidence="1" type="ORF">MOC_1498</name>
</gene>
<reference evidence="1 2" key="1">
    <citation type="journal article" date="2014" name="PLoS ONE">
        <title>Genome Information of Methylobacterium oryzae, a Plant-Probiotic Methylotroph in the Phyllosphere.</title>
        <authorList>
            <person name="Kwak M.J."/>
            <person name="Jeong H."/>
            <person name="Madhaiyan M."/>
            <person name="Lee Y."/>
            <person name="Sa T.M."/>
            <person name="Oh T.K."/>
            <person name="Kim J.F."/>
        </authorList>
    </citation>
    <scope>NUCLEOTIDE SEQUENCE [LARGE SCALE GENOMIC DNA]</scope>
    <source>
        <strain evidence="1 2">CBMB20</strain>
    </source>
</reference>
<evidence type="ECO:0000313" key="2">
    <source>
        <dbReference type="Proteomes" id="UP000029492"/>
    </source>
</evidence>
<proteinExistence type="predicted"/>
<organism evidence="1 2">
    <name type="scientific">Methylobacterium oryzae CBMB20</name>
    <dbReference type="NCBI Taxonomy" id="693986"/>
    <lineage>
        <taxon>Bacteria</taxon>
        <taxon>Pseudomonadati</taxon>
        <taxon>Pseudomonadota</taxon>
        <taxon>Alphaproteobacteria</taxon>
        <taxon>Hyphomicrobiales</taxon>
        <taxon>Methylobacteriaceae</taxon>
        <taxon>Methylobacterium</taxon>
    </lineage>
</organism>
<dbReference type="Proteomes" id="UP000029492">
    <property type="component" value="Chromosome"/>
</dbReference>